<gene>
    <name evidence="2" type="ORF">CRE_02526</name>
</gene>
<evidence type="ECO:0000313" key="2">
    <source>
        <dbReference type="EMBL" id="EFP10787.1"/>
    </source>
</evidence>
<evidence type="ECO:0000313" key="3">
    <source>
        <dbReference type="Proteomes" id="UP000008281"/>
    </source>
</evidence>
<keyword evidence="3" id="KW-1185">Reference proteome</keyword>
<dbReference type="HOGENOM" id="CLU_036335_7_0_1"/>
<dbReference type="eggNOG" id="ENOG502TJC2">
    <property type="taxonomic scope" value="Eukaryota"/>
</dbReference>
<dbReference type="InterPro" id="IPR019428">
    <property type="entry name" value="7TM_GPCR_serpentine_rcpt_Str"/>
</dbReference>
<name>E3MWR2_CAERE</name>
<feature type="transmembrane region" description="Helical" evidence="1">
    <location>
        <begin position="137"/>
        <end position="158"/>
    </location>
</feature>
<protein>
    <submittedName>
        <fullName evidence="2">Uncharacterized protein</fullName>
    </submittedName>
</protein>
<proteinExistence type="predicted"/>
<keyword evidence="1" id="KW-1133">Transmembrane helix</keyword>
<dbReference type="Pfam" id="PF10326">
    <property type="entry name" value="7TM_GPCR_Str"/>
    <property type="match status" value="1"/>
</dbReference>
<dbReference type="Proteomes" id="UP000008281">
    <property type="component" value="Unassembled WGS sequence"/>
</dbReference>
<evidence type="ECO:0000256" key="1">
    <source>
        <dbReference type="SAM" id="Phobius"/>
    </source>
</evidence>
<dbReference type="EMBL" id="DS268488">
    <property type="protein sequence ID" value="EFP10787.1"/>
    <property type="molecule type" value="Genomic_DNA"/>
</dbReference>
<keyword evidence="1" id="KW-0472">Membrane</keyword>
<dbReference type="InParanoid" id="E3MWR2"/>
<keyword evidence="1" id="KW-0812">Transmembrane</keyword>
<dbReference type="PANTHER" id="PTHR46000:SF9">
    <property type="entry name" value="SEVEN TM RECEPTOR"/>
    <property type="match status" value="1"/>
</dbReference>
<accession>E3MWR2</accession>
<sequence>MPTSFLYLVSIAQTIGTFAFTISSFFGIIVIYLTLFGVRKTFGTYKYLIVTFTTIGIGLACLEAVFHPNLHFYNNGFIYFSYIFPFGLSKGTLKVIISMYTGVYSVTISLLAVQFIYRYWALFSLKQLTYFRGYKSLIWVVYCIFFGGIWWTGAYSLMEMDDAAEKYFEEEMLIQYCVSVKEIPAQTVLAYEPESGLIRWKSALYTLLISSIMAFQ</sequence>
<feature type="transmembrane region" description="Helical" evidence="1">
    <location>
        <begin position="47"/>
        <end position="66"/>
    </location>
</feature>
<dbReference type="PANTHER" id="PTHR46000">
    <property type="entry name" value="SEVEN TM RECEPTOR-RELATED"/>
    <property type="match status" value="1"/>
</dbReference>
<dbReference type="OrthoDB" id="5819992at2759"/>
<reference evidence="2" key="1">
    <citation type="submission" date="2007-07" db="EMBL/GenBank/DDBJ databases">
        <title>PCAP assembly of the Caenorhabditis remanei genome.</title>
        <authorList>
            <consortium name="The Caenorhabditis remanei Sequencing Consortium"/>
            <person name="Wilson R.K."/>
        </authorList>
    </citation>
    <scope>NUCLEOTIDE SEQUENCE [LARGE SCALE GENOMIC DNA]</scope>
    <source>
        <strain evidence="2">PB4641</strain>
    </source>
</reference>
<dbReference type="AlphaFoldDB" id="E3MWR2"/>
<feature type="transmembrane region" description="Helical" evidence="1">
    <location>
        <begin position="6"/>
        <end position="35"/>
    </location>
</feature>
<organism evidence="3">
    <name type="scientific">Caenorhabditis remanei</name>
    <name type="common">Caenorhabditis vulgaris</name>
    <dbReference type="NCBI Taxonomy" id="31234"/>
    <lineage>
        <taxon>Eukaryota</taxon>
        <taxon>Metazoa</taxon>
        <taxon>Ecdysozoa</taxon>
        <taxon>Nematoda</taxon>
        <taxon>Chromadorea</taxon>
        <taxon>Rhabditida</taxon>
        <taxon>Rhabditina</taxon>
        <taxon>Rhabditomorpha</taxon>
        <taxon>Rhabditoidea</taxon>
        <taxon>Rhabditidae</taxon>
        <taxon>Peloderinae</taxon>
        <taxon>Caenorhabditis</taxon>
    </lineage>
</organism>
<feature type="transmembrane region" description="Helical" evidence="1">
    <location>
        <begin position="95"/>
        <end position="117"/>
    </location>
</feature>